<comment type="caution">
    <text evidence="2">The sequence shown here is derived from an EMBL/GenBank/DDBJ whole genome shotgun (WGS) entry which is preliminary data.</text>
</comment>
<evidence type="ECO:0000256" key="1">
    <source>
        <dbReference type="SAM" id="Phobius"/>
    </source>
</evidence>
<accession>A0AAD5MEK1</accession>
<evidence type="ECO:0000313" key="3">
    <source>
        <dbReference type="Proteomes" id="UP001196413"/>
    </source>
</evidence>
<dbReference type="AlphaFoldDB" id="A0AAD5MEK1"/>
<sequence length="131" mass="14710">MASSMYYDAPCASVEEDLPGFIPFTKKNLWKRRSSVLLRAWNDICTYLLLIFLLSHLVVVAEPTCKFGRLFCDECGTMSRIKEALSCAEYMRLDGANRSETVKNELWLIGNQILSNGASNLSSASICHVYS</sequence>
<name>A0AAD5MEK1_PARTN</name>
<keyword evidence="1" id="KW-0812">Transmembrane</keyword>
<dbReference type="Proteomes" id="UP001196413">
    <property type="component" value="Unassembled WGS sequence"/>
</dbReference>
<keyword evidence="1" id="KW-0472">Membrane</keyword>
<keyword evidence="1" id="KW-1133">Transmembrane helix</keyword>
<feature type="transmembrane region" description="Helical" evidence="1">
    <location>
        <begin position="36"/>
        <end position="59"/>
    </location>
</feature>
<evidence type="ECO:0000313" key="2">
    <source>
        <dbReference type="EMBL" id="KAJ1356450.1"/>
    </source>
</evidence>
<keyword evidence="3" id="KW-1185">Reference proteome</keyword>
<organism evidence="2 3">
    <name type="scientific">Parelaphostrongylus tenuis</name>
    <name type="common">Meningeal worm</name>
    <dbReference type="NCBI Taxonomy" id="148309"/>
    <lineage>
        <taxon>Eukaryota</taxon>
        <taxon>Metazoa</taxon>
        <taxon>Ecdysozoa</taxon>
        <taxon>Nematoda</taxon>
        <taxon>Chromadorea</taxon>
        <taxon>Rhabditida</taxon>
        <taxon>Rhabditina</taxon>
        <taxon>Rhabditomorpha</taxon>
        <taxon>Strongyloidea</taxon>
        <taxon>Metastrongylidae</taxon>
        <taxon>Parelaphostrongylus</taxon>
    </lineage>
</organism>
<reference evidence="2" key="1">
    <citation type="submission" date="2021-06" db="EMBL/GenBank/DDBJ databases">
        <title>Parelaphostrongylus tenuis whole genome reference sequence.</title>
        <authorList>
            <person name="Garwood T.J."/>
            <person name="Larsen P.A."/>
            <person name="Fountain-Jones N.M."/>
            <person name="Garbe J.R."/>
            <person name="Macchietto M.G."/>
            <person name="Kania S.A."/>
            <person name="Gerhold R.W."/>
            <person name="Richards J.E."/>
            <person name="Wolf T.M."/>
        </authorList>
    </citation>
    <scope>NUCLEOTIDE SEQUENCE</scope>
    <source>
        <strain evidence="2">MNPRO001-30</strain>
        <tissue evidence="2">Meninges</tissue>
    </source>
</reference>
<protein>
    <submittedName>
        <fullName evidence="2">Uncharacterized protein</fullName>
    </submittedName>
</protein>
<gene>
    <name evidence="2" type="ORF">KIN20_014174</name>
</gene>
<dbReference type="EMBL" id="JAHQIW010002820">
    <property type="protein sequence ID" value="KAJ1356450.1"/>
    <property type="molecule type" value="Genomic_DNA"/>
</dbReference>
<proteinExistence type="predicted"/>